<dbReference type="Pfam" id="PF00561">
    <property type="entry name" value="Abhydrolase_1"/>
    <property type="match status" value="1"/>
</dbReference>
<dbReference type="KEGG" id="bvq:FHE72_17770"/>
<protein>
    <submittedName>
        <fullName evidence="3">Alpha/beta fold hydrolase</fullName>
    </submittedName>
</protein>
<reference evidence="3 4" key="1">
    <citation type="submission" date="2019-06" db="EMBL/GenBank/DDBJ databases">
        <title>An operon consisting of a P-type ATPase gene and a transcriptional regular gene given the different cadmium resistance in Bacillus vietamensis 151-6 and Bacillus marisflavi 151-25.</title>
        <authorList>
            <person name="Yu X."/>
        </authorList>
    </citation>
    <scope>NUCLEOTIDE SEQUENCE [LARGE SCALE GENOMIC DNA]</scope>
    <source>
        <strain evidence="3 4">151-6</strain>
    </source>
</reference>
<dbReference type="GO" id="GO:0016787">
    <property type="term" value="F:hydrolase activity"/>
    <property type="evidence" value="ECO:0007669"/>
    <property type="project" value="UniProtKB-KW"/>
</dbReference>
<dbReference type="PANTHER" id="PTHR43798">
    <property type="entry name" value="MONOACYLGLYCEROL LIPASE"/>
    <property type="match status" value="1"/>
</dbReference>
<evidence type="ECO:0000256" key="1">
    <source>
        <dbReference type="ARBA" id="ARBA00022801"/>
    </source>
</evidence>
<dbReference type="Proteomes" id="UP000465062">
    <property type="component" value="Chromosome"/>
</dbReference>
<dbReference type="InterPro" id="IPR050266">
    <property type="entry name" value="AB_hydrolase_sf"/>
</dbReference>
<proteinExistence type="predicted"/>
<name>A0A6I6UKW0_9BACI</name>
<keyword evidence="1 3" id="KW-0378">Hydrolase</keyword>
<organism evidence="3 4">
    <name type="scientific">Rossellomorea vietnamensis</name>
    <dbReference type="NCBI Taxonomy" id="218284"/>
    <lineage>
        <taxon>Bacteria</taxon>
        <taxon>Bacillati</taxon>
        <taxon>Bacillota</taxon>
        <taxon>Bacilli</taxon>
        <taxon>Bacillales</taxon>
        <taxon>Bacillaceae</taxon>
        <taxon>Rossellomorea</taxon>
    </lineage>
</organism>
<dbReference type="EMBL" id="CP047394">
    <property type="protein sequence ID" value="QHE62668.1"/>
    <property type="molecule type" value="Genomic_DNA"/>
</dbReference>
<dbReference type="RefSeq" id="WP_159362556.1">
    <property type="nucleotide sequence ID" value="NZ_CP047394.1"/>
</dbReference>
<evidence type="ECO:0000313" key="3">
    <source>
        <dbReference type="EMBL" id="QHE62668.1"/>
    </source>
</evidence>
<accession>A0A6I6UKW0</accession>
<dbReference type="SUPFAM" id="SSF53474">
    <property type="entry name" value="alpha/beta-Hydrolases"/>
    <property type="match status" value="1"/>
</dbReference>
<gene>
    <name evidence="3" type="ORF">FHE72_17770</name>
</gene>
<evidence type="ECO:0000313" key="4">
    <source>
        <dbReference type="Proteomes" id="UP000465062"/>
    </source>
</evidence>
<feature type="domain" description="AB hydrolase-1" evidence="2">
    <location>
        <begin position="24"/>
        <end position="132"/>
    </location>
</feature>
<dbReference type="InterPro" id="IPR029058">
    <property type="entry name" value="AB_hydrolase_fold"/>
</dbReference>
<dbReference type="GO" id="GO:0016020">
    <property type="term" value="C:membrane"/>
    <property type="evidence" value="ECO:0007669"/>
    <property type="project" value="TreeGrafter"/>
</dbReference>
<evidence type="ECO:0000259" key="2">
    <source>
        <dbReference type="Pfam" id="PF00561"/>
    </source>
</evidence>
<dbReference type="PANTHER" id="PTHR43798:SF31">
    <property type="entry name" value="AB HYDROLASE SUPERFAMILY PROTEIN YCLE"/>
    <property type="match status" value="1"/>
</dbReference>
<dbReference type="InterPro" id="IPR000073">
    <property type="entry name" value="AB_hydrolase_1"/>
</dbReference>
<dbReference type="AlphaFoldDB" id="A0A6I6UKW0"/>
<dbReference type="Gene3D" id="3.40.50.1820">
    <property type="entry name" value="alpha/beta hydrolase"/>
    <property type="match status" value="1"/>
</dbReference>
<sequence length="301" mass="34768">MKEFFLSINHYRVRGHIWGANHLPTIVCLHGLGNTSLSFIEIAEELKEESQIISIDLPGHGKSDKFGTETEYEMENMTTWLYQVLEEMNVGEFHFLAHSYGADIALHFMKEYGPSVIRTLLLDGGYTTKEHFYRIVDELASKPHWKWPNINSVEKEIHYTTESFHSFEYPSYEAFYIEEAKSYREWNEDKKAASKDYLKEVDGKIKLIVDSEVASSVIKSMAHSPINKIYSQLEDNILLLVATLPEEFTVINDALLEDVKSNSKIEIKRIEDATHMLHWDQPAVVIEGIREFLVKGTFIKS</sequence>